<evidence type="ECO:0000256" key="4">
    <source>
        <dbReference type="ARBA" id="ARBA00022692"/>
    </source>
</evidence>
<dbReference type="InterPro" id="IPR007341">
    <property type="entry name" value="Transgly_assoc"/>
</dbReference>
<evidence type="ECO:0000256" key="5">
    <source>
        <dbReference type="ARBA" id="ARBA00022989"/>
    </source>
</evidence>
<evidence type="ECO:0000313" key="8">
    <source>
        <dbReference type="Proteomes" id="UP000664658"/>
    </source>
</evidence>
<dbReference type="GeneID" id="69703834"/>
<dbReference type="AlphaFoldDB" id="A0A1A9AZJ2"/>
<protein>
    <submittedName>
        <fullName evidence="7">GlsB/YeaQ/YmgE family stress response membrane protein</fullName>
    </submittedName>
</protein>
<accession>A0A1A9AZJ2</accession>
<proteinExistence type="inferred from homology"/>
<keyword evidence="5" id="KW-1133">Transmembrane helix</keyword>
<dbReference type="EMBL" id="JAFNAA010000002">
    <property type="protein sequence ID" value="MBO1107008.1"/>
    <property type="molecule type" value="Genomic_DNA"/>
</dbReference>
<keyword evidence="4" id="KW-0812">Transmembrane</keyword>
<comment type="subcellular location">
    <subcellularLocation>
        <location evidence="1">Cell membrane</location>
        <topology evidence="1">Multi-pass membrane protein</topology>
    </subcellularLocation>
</comment>
<evidence type="ECO:0000256" key="3">
    <source>
        <dbReference type="ARBA" id="ARBA00022475"/>
    </source>
</evidence>
<organism evidence="7 8">
    <name type="scientific">Plesiomonas shigelloides</name>
    <name type="common">Aeromonas shigelloides</name>
    <dbReference type="NCBI Taxonomy" id="703"/>
    <lineage>
        <taxon>Bacteria</taxon>
        <taxon>Pseudomonadati</taxon>
        <taxon>Pseudomonadota</taxon>
        <taxon>Gammaproteobacteria</taxon>
        <taxon>Enterobacterales</taxon>
        <taxon>Enterobacteriaceae</taxon>
        <taxon>Plesiomonas</taxon>
    </lineage>
</organism>
<name>A0A1A9AZJ2_PLESH</name>
<dbReference type="Pfam" id="PF04226">
    <property type="entry name" value="Transgly_assoc"/>
    <property type="match status" value="1"/>
</dbReference>
<evidence type="ECO:0000313" key="7">
    <source>
        <dbReference type="EMBL" id="MBO1107008.1"/>
    </source>
</evidence>
<dbReference type="Proteomes" id="UP000664658">
    <property type="component" value="Unassembled WGS sequence"/>
</dbReference>
<keyword evidence="3" id="KW-1003">Cell membrane</keyword>
<dbReference type="PANTHER" id="PTHR33884">
    <property type="entry name" value="UPF0410 PROTEIN YMGE"/>
    <property type="match status" value="1"/>
</dbReference>
<sequence>MGIISWIILGLIVGILAKWIMPGKDEGGFIITVVLGIIGALVGGYLSQILGIATMTGFNIKSLIFSVIGALLVLFIYRKVKG</sequence>
<dbReference type="GO" id="GO:0005886">
    <property type="term" value="C:plasma membrane"/>
    <property type="evidence" value="ECO:0007669"/>
    <property type="project" value="UniProtKB-SubCell"/>
</dbReference>
<comment type="caution">
    <text evidence="7">The sequence shown here is derived from an EMBL/GenBank/DDBJ whole genome shotgun (WGS) entry which is preliminary data.</text>
</comment>
<gene>
    <name evidence="7" type="ORF">J2R62_02005</name>
</gene>
<evidence type="ECO:0000256" key="2">
    <source>
        <dbReference type="ARBA" id="ARBA00011006"/>
    </source>
</evidence>
<dbReference type="RefSeq" id="WP_010864102.1">
    <property type="nucleotide sequence ID" value="NZ_CP027852.1"/>
</dbReference>
<evidence type="ECO:0000256" key="1">
    <source>
        <dbReference type="ARBA" id="ARBA00004651"/>
    </source>
</evidence>
<evidence type="ECO:0000256" key="6">
    <source>
        <dbReference type="ARBA" id="ARBA00023136"/>
    </source>
</evidence>
<reference evidence="7" key="1">
    <citation type="submission" date="2021-03" db="EMBL/GenBank/DDBJ databases">
        <title>Plesiomonas shigelloides zfcc0051, isolated from zebrafish feces.</title>
        <authorList>
            <person name="Vanderhoek Z."/>
            <person name="Gaulke C."/>
        </authorList>
    </citation>
    <scope>NUCLEOTIDE SEQUENCE</scope>
    <source>
        <strain evidence="7">Zfcc0051</strain>
    </source>
</reference>
<dbReference type="PANTHER" id="PTHR33884:SF3">
    <property type="entry name" value="UPF0410 PROTEIN YMGE"/>
    <property type="match status" value="1"/>
</dbReference>
<keyword evidence="6" id="KW-0472">Membrane</keyword>
<comment type="similarity">
    <text evidence="2">Belongs to the UPF0410 family.</text>
</comment>
<dbReference type="KEGG" id="pshi:SAMEA2665130_2055"/>